<evidence type="ECO:0000313" key="3">
    <source>
        <dbReference type="WBParaSite" id="SMUV_0001080401-mRNA-1"/>
    </source>
</evidence>
<keyword evidence="2" id="KW-1185">Reference proteome</keyword>
<feature type="region of interest" description="Disordered" evidence="1">
    <location>
        <begin position="1"/>
        <end position="46"/>
    </location>
</feature>
<evidence type="ECO:0000313" key="2">
    <source>
        <dbReference type="Proteomes" id="UP000046393"/>
    </source>
</evidence>
<reference evidence="3" key="1">
    <citation type="submission" date="2017-02" db="UniProtKB">
        <authorList>
            <consortium name="WormBaseParasite"/>
        </authorList>
    </citation>
    <scope>IDENTIFICATION</scope>
</reference>
<proteinExistence type="predicted"/>
<dbReference type="WBParaSite" id="SMUV_0001080401-mRNA-1">
    <property type="protein sequence ID" value="SMUV_0001080401-mRNA-1"/>
    <property type="gene ID" value="SMUV_0001080401"/>
</dbReference>
<evidence type="ECO:0000256" key="1">
    <source>
        <dbReference type="SAM" id="MobiDB-lite"/>
    </source>
</evidence>
<organism evidence="2 3">
    <name type="scientific">Syphacia muris</name>
    <dbReference type="NCBI Taxonomy" id="451379"/>
    <lineage>
        <taxon>Eukaryota</taxon>
        <taxon>Metazoa</taxon>
        <taxon>Ecdysozoa</taxon>
        <taxon>Nematoda</taxon>
        <taxon>Chromadorea</taxon>
        <taxon>Rhabditida</taxon>
        <taxon>Spirurina</taxon>
        <taxon>Oxyuridomorpha</taxon>
        <taxon>Oxyuroidea</taxon>
        <taxon>Oxyuridae</taxon>
        <taxon>Syphacia</taxon>
    </lineage>
</organism>
<dbReference type="AlphaFoldDB" id="A0A0N5B0K2"/>
<protein>
    <submittedName>
        <fullName evidence="3">Uncharacterized protein</fullName>
    </submittedName>
</protein>
<feature type="compositionally biased region" description="Polar residues" evidence="1">
    <location>
        <begin position="15"/>
        <end position="34"/>
    </location>
</feature>
<dbReference type="Proteomes" id="UP000046393">
    <property type="component" value="Unplaced"/>
</dbReference>
<dbReference type="STRING" id="451379.A0A0N5B0K2"/>
<accession>A0A0N5B0K2</accession>
<sequence length="78" mass="8334">MSKQTSESSEYEIQYRSTIQPRTAVRTQTRQSGGYQPVSGGGEALSERKELKAVGGGGITKHALKAACRSICLMLSAT</sequence>
<name>A0A0N5B0K2_9BILA</name>